<dbReference type="Proteomes" id="UP000002279">
    <property type="component" value="Chromosome 11"/>
</dbReference>
<dbReference type="PANTHER" id="PTHR36468:SF1">
    <property type="entry name" value="SPERMATOGENESIS-ASSOCIATED PROTEIN 19, MITOCHONDRIAL"/>
    <property type="match status" value="1"/>
</dbReference>
<dbReference type="FunCoup" id="F7BCB4">
    <property type="interactions" value="6"/>
</dbReference>
<protein>
    <submittedName>
        <fullName evidence="2">Spermatosis associated 19</fullName>
    </submittedName>
</protein>
<dbReference type="GeneID" id="103167746"/>
<sequence length="185" mass="21229">MIITTWIIYILIRKRLGYPFPPQISPDIEVVESEAVTVVQHWLRKAEEEASQIIKKKLSSDSPDQIHDAHVSRDGMGGQMSKDGQEVKYHTSKTNMASAQSREVLEERTRIQFIRWSHTRIFQAPGEAKEQVRSSHTHVIPVPSEARDQAMRERIEQVRRSVSHMMVEAVVPDTRSSIRAPFSDC</sequence>
<evidence type="ECO:0000313" key="3">
    <source>
        <dbReference type="Proteomes" id="UP000002279"/>
    </source>
</evidence>
<dbReference type="InterPro" id="IPR028219">
    <property type="entry name" value="SPATA19"/>
</dbReference>
<dbReference type="InParanoid" id="F7BCB4"/>
<dbReference type="GeneTree" id="ENSGT00390000002749"/>
<evidence type="ECO:0000256" key="1">
    <source>
        <dbReference type="SAM" id="MobiDB-lite"/>
    </source>
</evidence>
<dbReference type="Pfam" id="PF15212">
    <property type="entry name" value="SPATA19"/>
    <property type="match status" value="1"/>
</dbReference>
<dbReference type="RefSeq" id="XP_028930491.1">
    <property type="nucleotide sequence ID" value="XM_029074658.2"/>
</dbReference>
<feature type="compositionally biased region" description="Basic and acidic residues" evidence="1">
    <location>
        <begin position="64"/>
        <end position="73"/>
    </location>
</feature>
<dbReference type="eggNOG" id="ENOG502SAUZ">
    <property type="taxonomic scope" value="Eukaryota"/>
</dbReference>
<evidence type="ECO:0000313" key="2">
    <source>
        <dbReference type="Ensembl" id="ENSOANP00000010998.3"/>
    </source>
</evidence>
<dbReference type="OMA" id="EHWLKKT"/>
<organism evidence="2 3">
    <name type="scientific">Ornithorhynchus anatinus</name>
    <name type="common">Duckbill platypus</name>
    <dbReference type="NCBI Taxonomy" id="9258"/>
    <lineage>
        <taxon>Eukaryota</taxon>
        <taxon>Metazoa</taxon>
        <taxon>Chordata</taxon>
        <taxon>Craniata</taxon>
        <taxon>Vertebrata</taxon>
        <taxon>Euteleostomi</taxon>
        <taxon>Mammalia</taxon>
        <taxon>Monotremata</taxon>
        <taxon>Ornithorhynchidae</taxon>
        <taxon>Ornithorhynchus</taxon>
    </lineage>
</organism>
<dbReference type="KEGG" id="oaa:103167746"/>
<reference evidence="2" key="2">
    <citation type="submission" date="2025-08" db="UniProtKB">
        <authorList>
            <consortium name="Ensembl"/>
        </authorList>
    </citation>
    <scope>IDENTIFICATION</scope>
    <source>
        <strain evidence="2">Glennie</strain>
    </source>
</reference>
<proteinExistence type="predicted"/>
<reference evidence="2 3" key="1">
    <citation type="journal article" date="2008" name="Nature">
        <title>Genome analysis of the platypus reveals unique signatures of evolution.</title>
        <authorList>
            <person name="Warren W.C."/>
            <person name="Hillier L.W."/>
            <person name="Marshall Graves J.A."/>
            <person name="Birney E."/>
            <person name="Ponting C.P."/>
            <person name="Grutzner F."/>
            <person name="Belov K."/>
            <person name="Miller W."/>
            <person name="Clarke L."/>
            <person name="Chinwalla A.T."/>
            <person name="Yang S.P."/>
            <person name="Heger A."/>
            <person name="Locke D.P."/>
            <person name="Miethke P."/>
            <person name="Waters P.D."/>
            <person name="Veyrunes F."/>
            <person name="Fulton L."/>
            <person name="Fulton B."/>
            <person name="Graves T."/>
            <person name="Wallis J."/>
            <person name="Puente X.S."/>
            <person name="Lopez-Otin C."/>
            <person name="Ordonez G.R."/>
            <person name="Eichler E.E."/>
            <person name="Chen L."/>
            <person name="Cheng Z."/>
            <person name="Deakin J.E."/>
            <person name="Alsop A."/>
            <person name="Thompson K."/>
            <person name="Kirby P."/>
            <person name="Papenfuss A.T."/>
            <person name="Wakefield M.J."/>
            <person name="Olender T."/>
            <person name="Lancet D."/>
            <person name="Huttley G.A."/>
            <person name="Smit A.F."/>
            <person name="Pask A."/>
            <person name="Temple-Smith P."/>
            <person name="Batzer M.A."/>
            <person name="Walker J.A."/>
            <person name="Konkel M.K."/>
            <person name="Harris R.S."/>
            <person name="Whittington C.M."/>
            <person name="Wong E.S."/>
            <person name="Gemmell N.J."/>
            <person name="Buschiazzo E."/>
            <person name="Vargas Jentzsch I.M."/>
            <person name="Merkel A."/>
            <person name="Schmitz J."/>
            <person name="Zemann A."/>
            <person name="Churakov G."/>
            <person name="Kriegs J.O."/>
            <person name="Brosius J."/>
            <person name="Murchison E.P."/>
            <person name="Sachidanandam R."/>
            <person name="Smith C."/>
            <person name="Hannon G.J."/>
            <person name="Tsend-Ayush E."/>
            <person name="McMillan D."/>
            <person name="Attenborough R."/>
            <person name="Rens W."/>
            <person name="Ferguson-Smith M."/>
            <person name="Lefevre C.M."/>
            <person name="Sharp J.A."/>
            <person name="Nicholas K.R."/>
            <person name="Ray D.A."/>
            <person name="Kube M."/>
            <person name="Reinhardt R."/>
            <person name="Pringle T.H."/>
            <person name="Taylor J."/>
            <person name="Jones R.C."/>
            <person name="Nixon B."/>
            <person name="Dacheux J.L."/>
            <person name="Niwa H."/>
            <person name="Sekita Y."/>
            <person name="Huang X."/>
            <person name="Stark A."/>
            <person name="Kheradpour P."/>
            <person name="Kellis M."/>
            <person name="Flicek P."/>
            <person name="Chen Y."/>
            <person name="Webber C."/>
            <person name="Hardison R."/>
            <person name="Nelson J."/>
            <person name="Hallsworth-Pepin K."/>
            <person name="Delehaunty K."/>
            <person name="Markovic C."/>
            <person name="Minx P."/>
            <person name="Feng Y."/>
            <person name="Kremitzki C."/>
            <person name="Mitreva M."/>
            <person name="Glasscock J."/>
            <person name="Wylie T."/>
            <person name="Wohldmann P."/>
            <person name="Thiru P."/>
            <person name="Nhan M.N."/>
            <person name="Pohl C.S."/>
            <person name="Smith S.M."/>
            <person name="Hou S."/>
            <person name="Nefedov M."/>
            <person name="de Jong P.J."/>
            <person name="Renfree M.B."/>
            <person name="Mardis E.R."/>
            <person name="Wilson R.K."/>
        </authorList>
    </citation>
    <scope>NUCLEOTIDE SEQUENCE [LARGE SCALE GENOMIC DNA]</scope>
    <source>
        <strain evidence="2 3">Glennie</strain>
    </source>
</reference>
<dbReference type="STRING" id="9258.ENSOANP00000010998"/>
<keyword evidence="3" id="KW-1185">Reference proteome</keyword>
<dbReference type="Ensembl" id="ENSOANT00000011000.3">
    <property type="protein sequence ID" value="ENSOANP00000010998.3"/>
    <property type="gene ID" value="ENSOANG00000006905.3"/>
</dbReference>
<accession>F7BCB4</accession>
<dbReference type="Bgee" id="ENSOANG00000006905">
    <property type="expression patterns" value="Expressed in testis and 1 other cell type or tissue"/>
</dbReference>
<dbReference type="OrthoDB" id="9012529at2759"/>
<reference evidence="2" key="3">
    <citation type="submission" date="2025-09" db="UniProtKB">
        <authorList>
            <consortium name="Ensembl"/>
        </authorList>
    </citation>
    <scope>IDENTIFICATION</scope>
    <source>
        <strain evidence="2">Glennie</strain>
    </source>
</reference>
<name>F7BCB4_ORNAN</name>
<dbReference type="AlphaFoldDB" id="F7BCB4"/>
<gene>
    <name evidence="2" type="primary">SPATA19</name>
</gene>
<dbReference type="HOGENOM" id="CLU_149699_0_0_1"/>
<dbReference type="PANTHER" id="PTHR36468">
    <property type="entry name" value="SPERMATOGENESIS-ASSOCIATED PROTEIN 19, MITOCHONDRIAL"/>
    <property type="match status" value="1"/>
</dbReference>
<dbReference type="CTD" id="219938"/>
<dbReference type="GO" id="GO:0030382">
    <property type="term" value="P:sperm mitochondrion organization"/>
    <property type="evidence" value="ECO:0000318"/>
    <property type="project" value="GO_Central"/>
</dbReference>
<dbReference type="GO" id="GO:0005741">
    <property type="term" value="C:mitochondrial outer membrane"/>
    <property type="evidence" value="ECO:0007669"/>
    <property type="project" value="Ensembl"/>
</dbReference>
<feature type="region of interest" description="Disordered" evidence="1">
    <location>
        <begin position="57"/>
        <end position="83"/>
    </location>
</feature>
<dbReference type="GO" id="GO:0097225">
    <property type="term" value="C:sperm midpiece"/>
    <property type="evidence" value="ECO:0000318"/>
    <property type="project" value="GO_Central"/>
</dbReference>